<keyword evidence="2" id="KW-1185">Reference proteome</keyword>
<comment type="caution">
    <text evidence="1">The sequence shown here is derived from an EMBL/GenBank/DDBJ whole genome shotgun (WGS) entry which is preliminary data.</text>
</comment>
<dbReference type="Proteomes" id="UP001314181">
    <property type="component" value="Unassembled WGS sequence"/>
</dbReference>
<sequence>MNNIYQLSYVINNFTSEKHSKTLFIIYNLTTMMHLLYKQCSISKLKS</sequence>
<reference evidence="1 2" key="1">
    <citation type="submission" date="2024-01" db="EMBL/GenBank/DDBJ databases">
        <authorList>
            <person name="Kunselman E."/>
        </authorList>
    </citation>
    <scope>NUCLEOTIDE SEQUENCE [LARGE SCALE GENOMIC DNA]</scope>
    <source>
        <strain evidence="1">2 abalone samples</strain>
    </source>
</reference>
<accession>A0ABM9N8Z1</accession>
<organism evidence="1 2">
    <name type="scientific">Candidatus Xenohaliotis californiensis</name>
    <dbReference type="NCBI Taxonomy" id="84677"/>
    <lineage>
        <taxon>Bacteria</taxon>
        <taxon>Pseudomonadati</taxon>
        <taxon>Pseudomonadota</taxon>
        <taxon>Alphaproteobacteria</taxon>
        <taxon>Rickettsiales</taxon>
        <taxon>Anaplasmataceae</taxon>
        <taxon>Candidatus Xenohaliotis</taxon>
    </lineage>
</organism>
<proteinExistence type="predicted"/>
<gene>
    <name evidence="1" type="ORF">CAXC1_50001</name>
</gene>
<protein>
    <submittedName>
        <fullName evidence="1">Uncharacterized protein</fullName>
    </submittedName>
</protein>
<dbReference type="EMBL" id="CAWVOK010000031">
    <property type="protein sequence ID" value="CAK8163442.1"/>
    <property type="molecule type" value="Genomic_DNA"/>
</dbReference>
<evidence type="ECO:0000313" key="2">
    <source>
        <dbReference type="Proteomes" id="UP001314181"/>
    </source>
</evidence>
<evidence type="ECO:0000313" key="1">
    <source>
        <dbReference type="EMBL" id="CAK8163442.1"/>
    </source>
</evidence>
<name>A0ABM9N8Z1_9RICK</name>